<dbReference type="OMA" id="RGWHEIP"/>
<keyword evidence="1" id="KW-0812">Transmembrane</keyword>
<gene>
    <name evidence="3" type="primary">LOC113392731</name>
</gene>
<protein>
    <submittedName>
        <fullName evidence="3">Uncharacterized protein LOC113392731</fullName>
    </submittedName>
</protein>
<dbReference type="AlphaFoldDB" id="A0A8B8HJP2"/>
<name>A0A8B8HJP2_VANTA</name>
<dbReference type="Proteomes" id="UP001652626">
    <property type="component" value="Chromosome 5"/>
</dbReference>
<reference evidence="3" key="1">
    <citation type="submission" date="2025-08" db="UniProtKB">
        <authorList>
            <consortium name="RefSeq"/>
        </authorList>
    </citation>
    <scope>IDENTIFICATION</scope>
    <source>
        <tissue evidence="3">Whole body</tissue>
    </source>
</reference>
<dbReference type="OrthoDB" id="6600151at2759"/>
<evidence type="ECO:0000313" key="2">
    <source>
        <dbReference type="Proteomes" id="UP001652626"/>
    </source>
</evidence>
<keyword evidence="1" id="KW-0472">Membrane</keyword>
<proteinExistence type="predicted"/>
<feature type="transmembrane region" description="Helical" evidence="1">
    <location>
        <begin position="24"/>
        <end position="46"/>
    </location>
</feature>
<keyword evidence="2" id="KW-1185">Reference proteome</keyword>
<dbReference type="GeneID" id="113392731"/>
<keyword evidence="1" id="KW-1133">Transmembrane helix</keyword>
<dbReference type="RefSeq" id="XP_026485063.2">
    <property type="nucleotide sequence ID" value="XM_026629278.2"/>
</dbReference>
<accession>A0A8B8HJP2</accession>
<evidence type="ECO:0000313" key="3">
    <source>
        <dbReference type="RefSeq" id="XP_026485063.2"/>
    </source>
</evidence>
<evidence type="ECO:0000256" key="1">
    <source>
        <dbReference type="SAM" id="Phobius"/>
    </source>
</evidence>
<sequence>MAVPATRRTIGQLLQQAWTEIPEIVATTGMGLIGIALGGIAVRNYYQNDGDNRRYKKVYVIMRPDDPRVAKIRKG</sequence>
<organism evidence="2 3">
    <name type="scientific">Vanessa tameamea</name>
    <name type="common">Kamehameha butterfly</name>
    <dbReference type="NCBI Taxonomy" id="334116"/>
    <lineage>
        <taxon>Eukaryota</taxon>
        <taxon>Metazoa</taxon>
        <taxon>Ecdysozoa</taxon>
        <taxon>Arthropoda</taxon>
        <taxon>Hexapoda</taxon>
        <taxon>Insecta</taxon>
        <taxon>Pterygota</taxon>
        <taxon>Neoptera</taxon>
        <taxon>Endopterygota</taxon>
        <taxon>Lepidoptera</taxon>
        <taxon>Glossata</taxon>
        <taxon>Ditrysia</taxon>
        <taxon>Papilionoidea</taxon>
        <taxon>Nymphalidae</taxon>
        <taxon>Nymphalinae</taxon>
        <taxon>Vanessa</taxon>
    </lineage>
</organism>